<comment type="caution">
    <text evidence="2">The sequence shown here is derived from an EMBL/GenBank/DDBJ whole genome shotgun (WGS) entry which is preliminary data.</text>
</comment>
<dbReference type="InterPro" id="IPR001387">
    <property type="entry name" value="Cro/C1-type_HTH"/>
</dbReference>
<dbReference type="PROSITE" id="PS50943">
    <property type="entry name" value="HTH_CROC1"/>
    <property type="match status" value="1"/>
</dbReference>
<dbReference type="RefSeq" id="WP_140002771.1">
    <property type="nucleotide sequence ID" value="NZ_VFJE01000056.1"/>
</dbReference>
<dbReference type="GO" id="GO:0003677">
    <property type="term" value="F:DNA binding"/>
    <property type="evidence" value="ECO:0007669"/>
    <property type="project" value="InterPro"/>
</dbReference>
<protein>
    <submittedName>
        <fullName evidence="2">XRE family transcriptional regulator</fullName>
    </submittedName>
</protein>
<dbReference type="InterPro" id="IPR010982">
    <property type="entry name" value="Lambda_DNA-bd_dom_sf"/>
</dbReference>
<name>A0A501Q1E9_9FLAO</name>
<dbReference type="EMBL" id="VFJE01000056">
    <property type="protein sequence ID" value="TPD66007.1"/>
    <property type="molecule type" value="Genomic_DNA"/>
</dbReference>
<dbReference type="Proteomes" id="UP000319175">
    <property type="component" value="Unassembled WGS sequence"/>
</dbReference>
<keyword evidence="3" id="KW-1185">Reference proteome</keyword>
<dbReference type="SUPFAM" id="SSF47413">
    <property type="entry name" value="lambda repressor-like DNA-binding domains"/>
    <property type="match status" value="1"/>
</dbReference>
<organism evidence="2 3">
    <name type="scientific">Flavobacterium microcysteis</name>
    <dbReference type="NCBI Taxonomy" id="2596891"/>
    <lineage>
        <taxon>Bacteria</taxon>
        <taxon>Pseudomonadati</taxon>
        <taxon>Bacteroidota</taxon>
        <taxon>Flavobacteriia</taxon>
        <taxon>Flavobacteriales</taxon>
        <taxon>Flavobacteriaceae</taxon>
        <taxon>Flavobacterium</taxon>
    </lineage>
</organism>
<proteinExistence type="predicted"/>
<evidence type="ECO:0000259" key="1">
    <source>
        <dbReference type="PROSITE" id="PS50943"/>
    </source>
</evidence>
<dbReference type="Gene3D" id="1.10.260.40">
    <property type="entry name" value="lambda repressor-like DNA-binding domains"/>
    <property type="match status" value="1"/>
</dbReference>
<sequence>MIKYGAEELKLLNIQIGCVLKLARLKKEMSQESLGLSIDSDKTKIARLEKYAHATNWDTIYSVSQELEVDFCSLFILKSKNEILAIVEECIKLDKKLSKMKIAYYENLKNTISNIKI</sequence>
<dbReference type="OrthoDB" id="1364854at2"/>
<gene>
    <name evidence="2" type="ORF">FJA49_17675</name>
</gene>
<feature type="domain" description="HTH cro/C1-type" evidence="1">
    <location>
        <begin position="20"/>
        <end position="74"/>
    </location>
</feature>
<evidence type="ECO:0000313" key="2">
    <source>
        <dbReference type="EMBL" id="TPD66007.1"/>
    </source>
</evidence>
<reference evidence="2 3" key="1">
    <citation type="submission" date="2019-06" db="EMBL/GenBank/DDBJ databases">
        <title>Flavobacterium sp. MaA-Y11 from geoumgang.</title>
        <authorList>
            <person name="Jeong S."/>
        </authorList>
    </citation>
    <scope>NUCLEOTIDE SEQUENCE [LARGE SCALE GENOMIC DNA]</scope>
    <source>
        <strain evidence="2 3">MaA-Y11</strain>
    </source>
</reference>
<evidence type="ECO:0000313" key="3">
    <source>
        <dbReference type="Proteomes" id="UP000319175"/>
    </source>
</evidence>
<accession>A0A501Q1E9</accession>
<dbReference type="AlphaFoldDB" id="A0A501Q1E9"/>